<dbReference type="InterPro" id="IPR036259">
    <property type="entry name" value="MFS_trans_sf"/>
</dbReference>
<dbReference type="SUPFAM" id="SSF103473">
    <property type="entry name" value="MFS general substrate transporter"/>
    <property type="match status" value="1"/>
</dbReference>
<organism evidence="8 9">
    <name type="scientific">Pseudomonas saxonica</name>
    <dbReference type="NCBI Taxonomy" id="2600598"/>
    <lineage>
        <taxon>Bacteria</taxon>
        <taxon>Pseudomonadati</taxon>
        <taxon>Pseudomonadota</taxon>
        <taxon>Gammaproteobacteria</taxon>
        <taxon>Pseudomonadales</taxon>
        <taxon>Pseudomonadaceae</taxon>
        <taxon>Pseudomonas</taxon>
    </lineage>
</organism>
<dbReference type="Pfam" id="PF07690">
    <property type="entry name" value="MFS_1"/>
    <property type="match status" value="1"/>
</dbReference>
<feature type="transmembrane region" description="Helical" evidence="6">
    <location>
        <begin position="351"/>
        <end position="374"/>
    </location>
</feature>
<evidence type="ECO:0000256" key="3">
    <source>
        <dbReference type="ARBA" id="ARBA00022692"/>
    </source>
</evidence>
<dbReference type="Proteomes" id="UP000317901">
    <property type="component" value="Unassembled WGS sequence"/>
</dbReference>
<feature type="transmembrane region" description="Helical" evidence="6">
    <location>
        <begin position="479"/>
        <end position="497"/>
    </location>
</feature>
<dbReference type="Gene3D" id="1.20.1250.20">
    <property type="entry name" value="MFS general substrate transporter like domains"/>
    <property type="match status" value="1"/>
</dbReference>
<dbReference type="EMBL" id="VFIP01000007">
    <property type="protein sequence ID" value="TWR98054.1"/>
    <property type="molecule type" value="Genomic_DNA"/>
</dbReference>
<comment type="subcellular location">
    <subcellularLocation>
        <location evidence="1">Membrane</location>
        <topology evidence="1">Multi-pass membrane protein</topology>
    </subcellularLocation>
</comment>
<dbReference type="PANTHER" id="PTHR42718">
    <property type="entry name" value="MAJOR FACILITATOR SUPERFAMILY MULTIDRUG TRANSPORTER MFSC"/>
    <property type="match status" value="1"/>
</dbReference>
<feature type="transmembrane region" description="Helical" evidence="6">
    <location>
        <begin position="21"/>
        <end position="41"/>
    </location>
</feature>
<dbReference type="OrthoDB" id="9812221at2"/>
<protein>
    <submittedName>
        <fullName evidence="8">Multidrug efflux MFS transporter</fullName>
    </submittedName>
</protein>
<dbReference type="GO" id="GO:0016020">
    <property type="term" value="C:membrane"/>
    <property type="evidence" value="ECO:0007669"/>
    <property type="project" value="UniProtKB-SubCell"/>
</dbReference>
<dbReference type="GO" id="GO:0022857">
    <property type="term" value="F:transmembrane transporter activity"/>
    <property type="evidence" value="ECO:0007669"/>
    <property type="project" value="InterPro"/>
</dbReference>
<keyword evidence="3 6" id="KW-0812">Transmembrane</keyword>
<dbReference type="PROSITE" id="PS50850">
    <property type="entry name" value="MFS"/>
    <property type="match status" value="1"/>
</dbReference>
<feature type="transmembrane region" description="Helical" evidence="6">
    <location>
        <begin position="66"/>
        <end position="87"/>
    </location>
</feature>
<evidence type="ECO:0000313" key="8">
    <source>
        <dbReference type="EMBL" id="TWR98054.1"/>
    </source>
</evidence>
<keyword evidence="2" id="KW-0813">Transport</keyword>
<proteinExistence type="predicted"/>
<keyword evidence="5 6" id="KW-0472">Membrane</keyword>
<accession>A0A5C5Q6K4</accession>
<reference evidence="8 9" key="1">
    <citation type="submission" date="2019-06" db="EMBL/GenBank/DDBJ databases">
        <title>Pseudomonas bimorpha sp. nov. isolated from bovine raw milk and skim milk concentrate.</title>
        <authorList>
            <person name="Hofmann K."/>
            <person name="Huptas C."/>
            <person name="Doll E."/>
            <person name="Scherer S."/>
            <person name="Wenning M."/>
        </authorList>
    </citation>
    <scope>NUCLEOTIDE SEQUENCE [LARGE SCALE GENOMIC DNA]</scope>
    <source>
        <strain evidence="8 9">DSM 108990</strain>
    </source>
</reference>
<feature type="transmembrane region" description="Helical" evidence="6">
    <location>
        <begin position="94"/>
        <end position="113"/>
    </location>
</feature>
<dbReference type="InterPro" id="IPR020846">
    <property type="entry name" value="MFS_dom"/>
</dbReference>
<feature type="transmembrane region" description="Helical" evidence="6">
    <location>
        <begin position="215"/>
        <end position="234"/>
    </location>
</feature>
<dbReference type="InterPro" id="IPR011701">
    <property type="entry name" value="MFS"/>
</dbReference>
<evidence type="ECO:0000256" key="4">
    <source>
        <dbReference type="ARBA" id="ARBA00022989"/>
    </source>
</evidence>
<comment type="caution">
    <text evidence="8">The sequence shown here is derived from an EMBL/GenBank/DDBJ whole genome shotgun (WGS) entry which is preliminary data.</text>
</comment>
<gene>
    <name evidence="8" type="ORF">FJD37_05195</name>
</gene>
<dbReference type="RefSeq" id="WP_146425275.1">
    <property type="nucleotide sequence ID" value="NZ_CP142033.1"/>
</dbReference>
<feature type="domain" description="Major facilitator superfamily (MFS) profile" evidence="7">
    <location>
        <begin position="28"/>
        <end position="512"/>
    </location>
</feature>
<sequence length="512" mass="55684">MYWLFKGAGVSVPVPPISTAFGLRIFTGLVGVLLAVLVSGFNENVTKVAMPDIRGAMGLSVDQGTWLLAVYSATSISAMAFSPWFAATFSIRRFTLCAIAAFLLLGILCPLAPNVNVLMLLRTLQGFAAGALPPMLMSVALRFLPPGIRLYGLGSYALTATFGPSFGTPLAAWWVDYAGWQWAFWQIIPFSLLAMACVAWGLPQDPLRLERFKQFDWRGLLLGLPGLILLVLGLELGQWQNWFASPMIRVFIVGGLGLLVLFFINEWSHPLPFFKLQLLKIRNLTHALLTLGGVLFVLMAVIKIPSAYLAQIQGYRPQETAPLMLLVALPQLLALPLVVALCNLRWVDCRWVLAIGLGLLALACGIGSQVTSVWSRENFYGLQAIQIIAQPMAVIPLLMLATGSLNPADGPFASAWFNTVKGFSSVAAGSVLQVLTLNREHFHSMMLVDRVGNTPWMATAPDLAQRIHEQAMVLASSDLYLYMAGLALFLVVLIPFGPTRIYPPGSVVGAVK</sequence>
<evidence type="ECO:0000256" key="1">
    <source>
        <dbReference type="ARBA" id="ARBA00004141"/>
    </source>
</evidence>
<evidence type="ECO:0000256" key="2">
    <source>
        <dbReference type="ARBA" id="ARBA00022448"/>
    </source>
</evidence>
<evidence type="ECO:0000256" key="5">
    <source>
        <dbReference type="ARBA" id="ARBA00023136"/>
    </source>
</evidence>
<evidence type="ECO:0000313" key="9">
    <source>
        <dbReference type="Proteomes" id="UP000317901"/>
    </source>
</evidence>
<feature type="transmembrane region" description="Helical" evidence="6">
    <location>
        <begin position="246"/>
        <end position="264"/>
    </location>
</feature>
<feature type="transmembrane region" description="Helical" evidence="6">
    <location>
        <begin position="156"/>
        <end position="176"/>
    </location>
</feature>
<name>A0A5C5Q6K4_9PSED</name>
<feature type="transmembrane region" description="Helical" evidence="6">
    <location>
        <begin position="322"/>
        <end position="344"/>
    </location>
</feature>
<feature type="transmembrane region" description="Helical" evidence="6">
    <location>
        <begin position="284"/>
        <end position="302"/>
    </location>
</feature>
<evidence type="ECO:0000259" key="7">
    <source>
        <dbReference type="PROSITE" id="PS50850"/>
    </source>
</evidence>
<feature type="transmembrane region" description="Helical" evidence="6">
    <location>
        <begin position="182"/>
        <end position="203"/>
    </location>
</feature>
<feature type="transmembrane region" description="Helical" evidence="6">
    <location>
        <begin position="380"/>
        <end position="401"/>
    </location>
</feature>
<evidence type="ECO:0000256" key="6">
    <source>
        <dbReference type="SAM" id="Phobius"/>
    </source>
</evidence>
<dbReference type="AlphaFoldDB" id="A0A5C5Q6K4"/>
<dbReference type="PANTHER" id="PTHR42718:SF9">
    <property type="entry name" value="MAJOR FACILITATOR SUPERFAMILY MULTIDRUG TRANSPORTER MFSC"/>
    <property type="match status" value="1"/>
</dbReference>
<keyword evidence="4 6" id="KW-1133">Transmembrane helix</keyword>